<feature type="compositionally biased region" description="Low complexity" evidence="1">
    <location>
        <begin position="418"/>
        <end position="428"/>
    </location>
</feature>
<evidence type="ECO:0000256" key="1">
    <source>
        <dbReference type="SAM" id="MobiDB-lite"/>
    </source>
</evidence>
<feature type="compositionally biased region" description="Polar residues" evidence="1">
    <location>
        <begin position="349"/>
        <end position="362"/>
    </location>
</feature>
<feature type="compositionally biased region" description="Polar residues" evidence="1">
    <location>
        <begin position="30"/>
        <end position="39"/>
    </location>
</feature>
<feature type="compositionally biased region" description="Polar residues" evidence="1">
    <location>
        <begin position="370"/>
        <end position="399"/>
    </location>
</feature>
<organism evidence="2 3">
    <name type="scientific">Cyclotella atomus</name>
    <dbReference type="NCBI Taxonomy" id="382360"/>
    <lineage>
        <taxon>Eukaryota</taxon>
        <taxon>Sar</taxon>
        <taxon>Stramenopiles</taxon>
        <taxon>Ochrophyta</taxon>
        <taxon>Bacillariophyta</taxon>
        <taxon>Coscinodiscophyceae</taxon>
        <taxon>Thalassiosirophycidae</taxon>
        <taxon>Stephanodiscales</taxon>
        <taxon>Stephanodiscaceae</taxon>
        <taxon>Cyclotella</taxon>
    </lineage>
</organism>
<dbReference type="AlphaFoldDB" id="A0ABD3Q9Y1"/>
<feature type="region of interest" description="Disordered" evidence="1">
    <location>
        <begin position="190"/>
        <end position="235"/>
    </location>
</feature>
<keyword evidence="3" id="KW-1185">Reference proteome</keyword>
<comment type="caution">
    <text evidence="2">The sequence shown here is derived from an EMBL/GenBank/DDBJ whole genome shotgun (WGS) entry which is preliminary data.</text>
</comment>
<sequence>MKYSLDKVDPLLTKLRISEGRHHIPPRSASKPSCQTNEDLISRSKQRRDYLQSSYEELKKYAVHENVNKPEEEVETYRGTTHRTRKLWDFDNENAREEPSPLLTMRRDDAIQTDKAWSAKDVRREARQCVTRQVQKDLLLIEEFNEGVKRRIAKYSPVAKRDDAKNLMEEKRQADQEAARLELKLNLSNEENKSTNVDDGYGKVLSGKPKAAPRKGPYRGINLETETNQKSEGYMSMSEARLQRIRELNKHNYEGRVSRYSEPEITTERQDSKSQSSSDTSDEIMPPPPRYFKIIKERTSQPESTELCNNKDELLHPPPRYLRNIKENSHSHPELAEIPSSRPPFSPPTRATKSRSYTQSLSPPRRPITTRMQFSTPPSNADHQTINGSPSSYYVSTNADGDAASIRSGLSDGTPGQRSNSSSSRSNNVAQTTLSVILGRIEDAKDNFKKALVEDDVKKQAELASLITRLGEAAVAMRKLEDL</sequence>
<feature type="region of interest" description="Disordered" evidence="1">
    <location>
        <begin position="253"/>
        <end position="429"/>
    </location>
</feature>
<dbReference type="Proteomes" id="UP001530400">
    <property type="component" value="Unassembled WGS sequence"/>
</dbReference>
<evidence type="ECO:0000313" key="2">
    <source>
        <dbReference type="EMBL" id="KAL3796918.1"/>
    </source>
</evidence>
<dbReference type="EMBL" id="JALLPJ020000269">
    <property type="protein sequence ID" value="KAL3796918.1"/>
    <property type="molecule type" value="Genomic_DNA"/>
</dbReference>
<reference evidence="2 3" key="1">
    <citation type="submission" date="2024-10" db="EMBL/GenBank/DDBJ databases">
        <title>Updated reference genomes for cyclostephanoid diatoms.</title>
        <authorList>
            <person name="Roberts W.R."/>
            <person name="Alverson A.J."/>
        </authorList>
    </citation>
    <scope>NUCLEOTIDE SEQUENCE [LARGE SCALE GENOMIC DNA]</scope>
    <source>
        <strain evidence="2 3">AJA010-31</strain>
    </source>
</reference>
<proteinExistence type="predicted"/>
<gene>
    <name evidence="2" type="ORF">ACHAWO_008544</name>
</gene>
<protein>
    <submittedName>
        <fullName evidence="2">Uncharacterized protein</fullName>
    </submittedName>
</protein>
<accession>A0ABD3Q9Y1</accession>
<feature type="compositionally biased region" description="Basic and acidic residues" evidence="1">
    <location>
        <begin position="253"/>
        <end position="272"/>
    </location>
</feature>
<name>A0ABD3Q9Y1_9STRA</name>
<evidence type="ECO:0000313" key="3">
    <source>
        <dbReference type="Proteomes" id="UP001530400"/>
    </source>
</evidence>
<feature type="compositionally biased region" description="Basic and acidic residues" evidence="1">
    <location>
        <begin position="324"/>
        <end position="335"/>
    </location>
</feature>
<feature type="region of interest" description="Disordered" evidence="1">
    <location>
        <begin position="18"/>
        <end position="47"/>
    </location>
</feature>